<dbReference type="AlphaFoldDB" id="A0A0V1EF92"/>
<gene>
    <name evidence="1" type="ORF">T4A_10968</name>
</gene>
<protein>
    <submittedName>
        <fullName evidence="1">Uncharacterized protein</fullName>
    </submittedName>
</protein>
<organism evidence="1 2">
    <name type="scientific">Trichinella pseudospiralis</name>
    <name type="common">Parasitic roundworm</name>
    <dbReference type="NCBI Taxonomy" id="6337"/>
    <lineage>
        <taxon>Eukaryota</taxon>
        <taxon>Metazoa</taxon>
        <taxon>Ecdysozoa</taxon>
        <taxon>Nematoda</taxon>
        <taxon>Enoplea</taxon>
        <taxon>Dorylaimia</taxon>
        <taxon>Trichinellida</taxon>
        <taxon>Trichinellidae</taxon>
        <taxon>Trichinella</taxon>
    </lineage>
</organism>
<sequence length="195" mass="21694">MLIVFLYKPETRMLTPEYDKTPEESVVEWLEKMEVIPPRHLRGIPAAISCGEDECGKGERGFAVCLHGRLVHGDDQKFVTRKLSANEPVSFSLFTFTDSRSDAFHLHDINSSDGISNSSTPIRPLSPSTISTTWATPAVDVFVVDLQRLVDLFSGVSEKATPCAFIAGMPKNVQKMLRAGSLMYDLELRQLVAYD</sequence>
<dbReference type="Proteomes" id="UP000054632">
    <property type="component" value="Unassembled WGS sequence"/>
</dbReference>
<name>A0A0V1EF92_TRIPS</name>
<dbReference type="EMBL" id="JYDR01000045">
    <property type="protein sequence ID" value="KRY72415.1"/>
    <property type="molecule type" value="Genomic_DNA"/>
</dbReference>
<proteinExistence type="predicted"/>
<evidence type="ECO:0000313" key="2">
    <source>
        <dbReference type="Proteomes" id="UP000054632"/>
    </source>
</evidence>
<comment type="caution">
    <text evidence="1">The sequence shown here is derived from an EMBL/GenBank/DDBJ whole genome shotgun (WGS) entry which is preliminary data.</text>
</comment>
<accession>A0A0V1EF92</accession>
<evidence type="ECO:0000313" key="1">
    <source>
        <dbReference type="EMBL" id="KRY72415.1"/>
    </source>
</evidence>
<reference evidence="1 2" key="1">
    <citation type="submission" date="2015-01" db="EMBL/GenBank/DDBJ databases">
        <title>Evolution of Trichinella species and genotypes.</title>
        <authorList>
            <person name="Korhonen P.K."/>
            <person name="Edoardo P."/>
            <person name="Giuseppe L.R."/>
            <person name="Gasser R.B."/>
        </authorList>
    </citation>
    <scope>NUCLEOTIDE SEQUENCE [LARGE SCALE GENOMIC DNA]</scope>
    <source>
        <strain evidence="1">ISS13</strain>
    </source>
</reference>